<dbReference type="AlphaFoldDB" id="A0A0C2N2Y9"/>
<accession>A0A0C2N2Y9</accession>
<organism evidence="1 2">
    <name type="scientific">Thelohanellus kitauei</name>
    <name type="common">Myxosporean</name>
    <dbReference type="NCBI Taxonomy" id="669202"/>
    <lineage>
        <taxon>Eukaryota</taxon>
        <taxon>Metazoa</taxon>
        <taxon>Cnidaria</taxon>
        <taxon>Myxozoa</taxon>
        <taxon>Myxosporea</taxon>
        <taxon>Bivalvulida</taxon>
        <taxon>Platysporina</taxon>
        <taxon>Myxobolidae</taxon>
        <taxon>Thelohanellus</taxon>
    </lineage>
</organism>
<evidence type="ECO:0000313" key="2">
    <source>
        <dbReference type="Proteomes" id="UP000031668"/>
    </source>
</evidence>
<protein>
    <submittedName>
        <fullName evidence="1">Uncharacterized protein</fullName>
    </submittedName>
</protein>
<sequence>MYIFRYRFDSEYYSIDDIVPRIIDKKLPLADVQEKGGSQEDLPKEHIISINEKYFSAWNTPSDKECTVLQVEAGFDYLSKYKIMEMCLENDYGNVLLNYQDCICAASCFDRHSHKQVYSPSNSGRNYTNKALRNP</sequence>
<keyword evidence="2" id="KW-1185">Reference proteome</keyword>
<proteinExistence type="predicted"/>
<evidence type="ECO:0000313" key="1">
    <source>
        <dbReference type="EMBL" id="KII74026.1"/>
    </source>
</evidence>
<dbReference type="Proteomes" id="UP000031668">
    <property type="component" value="Unassembled WGS sequence"/>
</dbReference>
<gene>
    <name evidence="1" type="ORF">RF11_00010</name>
</gene>
<reference evidence="1 2" key="1">
    <citation type="journal article" date="2014" name="Genome Biol. Evol.">
        <title>The genome of the myxosporean Thelohanellus kitauei shows adaptations to nutrient acquisition within its fish host.</title>
        <authorList>
            <person name="Yang Y."/>
            <person name="Xiong J."/>
            <person name="Zhou Z."/>
            <person name="Huo F."/>
            <person name="Miao W."/>
            <person name="Ran C."/>
            <person name="Liu Y."/>
            <person name="Zhang J."/>
            <person name="Feng J."/>
            <person name="Wang M."/>
            <person name="Wang M."/>
            <person name="Wang L."/>
            <person name="Yao B."/>
        </authorList>
    </citation>
    <scope>NUCLEOTIDE SEQUENCE [LARGE SCALE GENOMIC DNA]</scope>
    <source>
        <strain evidence="1">Wuqing</strain>
    </source>
</reference>
<dbReference type="EMBL" id="JWZT01000567">
    <property type="protein sequence ID" value="KII74026.1"/>
    <property type="molecule type" value="Genomic_DNA"/>
</dbReference>
<comment type="caution">
    <text evidence="1">The sequence shown here is derived from an EMBL/GenBank/DDBJ whole genome shotgun (WGS) entry which is preliminary data.</text>
</comment>
<name>A0A0C2N2Y9_THEKT</name>